<sequence>MQDLNVNCGRIREELDWTTERQEKELYKLVKEDVRQEEKKGNLSVDCRPTEAPYGTRTKPVRSKGELPRKPRSNKTDPSGRPRLPTGPEPSLFDQRASFLESPVRTGPTQAVKRNPDRADRGSLRDLNQACSIKGRASSKAPFEQDRPKRSNETPIGWLSTNLAKNSFSMSMGRWADRSTEAPSRTRTKLVRSKGELSRKPHVNSTDPSGQTEAR</sequence>
<evidence type="ECO:0000313" key="3">
    <source>
        <dbReference type="Proteomes" id="UP000501690"/>
    </source>
</evidence>
<accession>A0A4D6MEY1</accession>
<feature type="compositionally biased region" description="Basic and acidic residues" evidence="1">
    <location>
        <begin position="143"/>
        <end position="152"/>
    </location>
</feature>
<dbReference type="EMBL" id="CP039351">
    <property type="protein sequence ID" value="QCD99300.1"/>
    <property type="molecule type" value="Genomic_DNA"/>
</dbReference>
<gene>
    <name evidence="2" type="ORF">DEO72_LG7g581</name>
</gene>
<feature type="region of interest" description="Disordered" evidence="1">
    <location>
        <begin position="171"/>
        <end position="215"/>
    </location>
</feature>
<proteinExistence type="predicted"/>
<evidence type="ECO:0000313" key="2">
    <source>
        <dbReference type="EMBL" id="QCD99300.1"/>
    </source>
</evidence>
<feature type="compositionally biased region" description="Basic and acidic residues" evidence="1">
    <location>
        <begin position="114"/>
        <end position="124"/>
    </location>
</feature>
<dbReference type="AlphaFoldDB" id="A0A4D6MEY1"/>
<feature type="region of interest" description="Disordered" evidence="1">
    <location>
        <begin position="34"/>
        <end position="159"/>
    </location>
</feature>
<name>A0A4D6MEY1_VIGUN</name>
<evidence type="ECO:0000256" key="1">
    <source>
        <dbReference type="SAM" id="MobiDB-lite"/>
    </source>
</evidence>
<dbReference type="Proteomes" id="UP000501690">
    <property type="component" value="Linkage Group LG7"/>
</dbReference>
<feature type="compositionally biased region" description="Polar residues" evidence="1">
    <location>
        <begin position="203"/>
        <end position="215"/>
    </location>
</feature>
<organism evidence="2 3">
    <name type="scientific">Vigna unguiculata</name>
    <name type="common">Cowpea</name>
    <dbReference type="NCBI Taxonomy" id="3917"/>
    <lineage>
        <taxon>Eukaryota</taxon>
        <taxon>Viridiplantae</taxon>
        <taxon>Streptophyta</taxon>
        <taxon>Embryophyta</taxon>
        <taxon>Tracheophyta</taxon>
        <taxon>Spermatophyta</taxon>
        <taxon>Magnoliopsida</taxon>
        <taxon>eudicotyledons</taxon>
        <taxon>Gunneridae</taxon>
        <taxon>Pentapetalae</taxon>
        <taxon>rosids</taxon>
        <taxon>fabids</taxon>
        <taxon>Fabales</taxon>
        <taxon>Fabaceae</taxon>
        <taxon>Papilionoideae</taxon>
        <taxon>50 kb inversion clade</taxon>
        <taxon>NPAAA clade</taxon>
        <taxon>indigoferoid/millettioid clade</taxon>
        <taxon>Phaseoleae</taxon>
        <taxon>Vigna</taxon>
    </lineage>
</organism>
<keyword evidence="3" id="KW-1185">Reference proteome</keyword>
<protein>
    <submittedName>
        <fullName evidence="2">Uncharacterized protein</fullName>
    </submittedName>
</protein>
<reference evidence="2 3" key="1">
    <citation type="submission" date="2019-04" db="EMBL/GenBank/DDBJ databases">
        <title>An improved genome assembly and genetic linkage map for asparagus bean, Vigna unguiculata ssp. sesquipedialis.</title>
        <authorList>
            <person name="Xia Q."/>
            <person name="Zhang R."/>
            <person name="Dong Y."/>
        </authorList>
    </citation>
    <scope>NUCLEOTIDE SEQUENCE [LARGE SCALE GENOMIC DNA]</scope>
    <source>
        <tissue evidence="2">Leaf</tissue>
    </source>
</reference>
<feature type="compositionally biased region" description="Basic and acidic residues" evidence="1">
    <location>
        <begin position="63"/>
        <end position="80"/>
    </location>
</feature>